<dbReference type="Gene3D" id="3.90.1530.30">
    <property type="match status" value="1"/>
</dbReference>
<dbReference type="GO" id="GO:0005694">
    <property type="term" value="C:chromosome"/>
    <property type="evidence" value="ECO:0007669"/>
    <property type="project" value="TreeGrafter"/>
</dbReference>
<evidence type="ECO:0000256" key="1">
    <source>
        <dbReference type="ARBA" id="ARBA00006295"/>
    </source>
</evidence>
<reference evidence="4" key="2">
    <citation type="submission" date="2021-04" db="EMBL/GenBank/DDBJ databases">
        <authorList>
            <person name="Gilroy R."/>
        </authorList>
    </citation>
    <scope>NUCLEOTIDE SEQUENCE</scope>
    <source>
        <strain evidence="4">CHK188-16595</strain>
    </source>
</reference>
<dbReference type="InterPro" id="IPR004437">
    <property type="entry name" value="ParB/RepB/Spo0J"/>
</dbReference>
<dbReference type="AlphaFoldDB" id="A0A9D2S962"/>
<dbReference type="InterPro" id="IPR003115">
    <property type="entry name" value="ParB_N"/>
</dbReference>
<dbReference type="NCBIfam" id="TIGR00180">
    <property type="entry name" value="parB_part"/>
    <property type="match status" value="1"/>
</dbReference>
<evidence type="ECO:0000313" key="5">
    <source>
        <dbReference type="Proteomes" id="UP000823877"/>
    </source>
</evidence>
<accession>A0A9D2S962</accession>
<sequence length="329" mass="38022">MANPLPNLSRDSLDDLFTTQEQRDDEKLERVNVLQIDEIDNFTDHPYKVRDDAKMDELVDSIENYGIMVPCIVRPKDNGRYEMIAGHRRKHAALRAGITQLPCIVRKLSDDEATILMVDSNSQREQLLPSEKAFAYKMRLDAMKRQAGRPVKKNGAPVEHHFSGMKSRDILSEQVGESKEQVRRYIRLTDLIPELLECVDNSVEKPEDKDALRMALRPAVELSYLTPENQRVVLEFMKSSLTTPSHAQTILLRKMQDDHSFTPQAVFELLQQEKPNQKERVSLSIDKFNRYFPPNTSAKDIEKGIFRALDFYMEAKMRSKGEKEIDRSK</sequence>
<protein>
    <submittedName>
        <fullName evidence="4">ParB/RepB/Spo0J family partition protein</fullName>
    </submittedName>
</protein>
<dbReference type="SUPFAM" id="SSF109709">
    <property type="entry name" value="KorB DNA-binding domain-like"/>
    <property type="match status" value="1"/>
</dbReference>
<reference evidence="4" key="1">
    <citation type="journal article" date="2021" name="PeerJ">
        <title>Extensive microbial diversity within the chicken gut microbiome revealed by metagenomics and culture.</title>
        <authorList>
            <person name="Gilroy R."/>
            <person name="Ravi A."/>
            <person name="Getino M."/>
            <person name="Pursley I."/>
            <person name="Horton D.L."/>
            <person name="Alikhan N.F."/>
            <person name="Baker D."/>
            <person name="Gharbi K."/>
            <person name="Hall N."/>
            <person name="Watson M."/>
            <person name="Adriaenssens E.M."/>
            <person name="Foster-Nyarko E."/>
            <person name="Jarju S."/>
            <person name="Secka A."/>
            <person name="Antonio M."/>
            <person name="Oren A."/>
            <person name="Chaudhuri R.R."/>
            <person name="La Ragione R."/>
            <person name="Hildebrand F."/>
            <person name="Pallen M.J."/>
        </authorList>
    </citation>
    <scope>NUCLEOTIDE SEQUENCE</scope>
    <source>
        <strain evidence="4">CHK188-16595</strain>
    </source>
</reference>
<dbReference type="Pfam" id="PF02195">
    <property type="entry name" value="ParB_N"/>
    <property type="match status" value="1"/>
</dbReference>
<feature type="region of interest" description="Disordered" evidence="2">
    <location>
        <begin position="1"/>
        <end position="21"/>
    </location>
</feature>
<dbReference type="GO" id="GO:0003677">
    <property type="term" value="F:DNA binding"/>
    <property type="evidence" value="ECO:0007669"/>
    <property type="project" value="InterPro"/>
</dbReference>
<dbReference type="CDD" id="cd16407">
    <property type="entry name" value="ParB_N_like"/>
    <property type="match status" value="1"/>
</dbReference>
<dbReference type="InterPro" id="IPR036086">
    <property type="entry name" value="ParB/Sulfiredoxin_sf"/>
</dbReference>
<dbReference type="EMBL" id="DWXN01000006">
    <property type="protein sequence ID" value="HJB74669.1"/>
    <property type="molecule type" value="Genomic_DNA"/>
</dbReference>
<evidence type="ECO:0000256" key="2">
    <source>
        <dbReference type="SAM" id="MobiDB-lite"/>
    </source>
</evidence>
<feature type="domain" description="ParB-like N-terminal" evidence="3">
    <location>
        <begin position="35"/>
        <end position="122"/>
    </location>
</feature>
<dbReference type="SMART" id="SM00470">
    <property type="entry name" value="ParB"/>
    <property type="match status" value="1"/>
</dbReference>
<dbReference type="PANTHER" id="PTHR33375">
    <property type="entry name" value="CHROMOSOME-PARTITIONING PROTEIN PARB-RELATED"/>
    <property type="match status" value="1"/>
</dbReference>
<dbReference type="SUPFAM" id="SSF110849">
    <property type="entry name" value="ParB/Sulfiredoxin"/>
    <property type="match status" value="1"/>
</dbReference>
<comment type="caution">
    <text evidence="4">The sequence shown here is derived from an EMBL/GenBank/DDBJ whole genome shotgun (WGS) entry which is preliminary data.</text>
</comment>
<dbReference type="Gene3D" id="1.10.10.2830">
    <property type="match status" value="1"/>
</dbReference>
<dbReference type="PANTHER" id="PTHR33375:SF1">
    <property type="entry name" value="CHROMOSOME-PARTITIONING PROTEIN PARB-RELATED"/>
    <property type="match status" value="1"/>
</dbReference>
<gene>
    <name evidence="4" type="ORF">IAA37_03225</name>
</gene>
<comment type="similarity">
    <text evidence="1">Belongs to the ParB family.</text>
</comment>
<evidence type="ECO:0000313" key="4">
    <source>
        <dbReference type="EMBL" id="HJB74669.1"/>
    </source>
</evidence>
<organism evidence="4 5">
    <name type="scientific">Candidatus Eubacterium faecale</name>
    <dbReference type="NCBI Taxonomy" id="2838568"/>
    <lineage>
        <taxon>Bacteria</taxon>
        <taxon>Bacillati</taxon>
        <taxon>Bacillota</taxon>
        <taxon>Clostridia</taxon>
        <taxon>Eubacteriales</taxon>
        <taxon>Eubacteriaceae</taxon>
        <taxon>Eubacterium</taxon>
    </lineage>
</organism>
<dbReference type="InterPro" id="IPR050336">
    <property type="entry name" value="Chromosome_partition/occlusion"/>
</dbReference>
<dbReference type="GO" id="GO:0007059">
    <property type="term" value="P:chromosome segregation"/>
    <property type="evidence" value="ECO:0007669"/>
    <property type="project" value="TreeGrafter"/>
</dbReference>
<proteinExistence type="inferred from homology"/>
<name>A0A9D2S962_9FIRM</name>
<dbReference type="Proteomes" id="UP000823877">
    <property type="component" value="Unassembled WGS sequence"/>
</dbReference>
<evidence type="ECO:0000259" key="3">
    <source>
        <dbReference type="SMART" id="SM00470"/>
    </source>
</evidence>